<name>A0A4Z2FGF0_9TELE</name>
<organism evidence="2 3">
    <name type="scientific">Liparis tanakae</name>
    <name type="common">Tanaka's snailfish</name>
    <dbReference type="NCBI Taxonomy" id="230148"/>
    <lineage>
        <taxon>Eukaryota</taxon>
        <taxon>Metazoa</taxon>
        <taxon>Chordata</taxon>
        <taxon>Craniata</taxon>
        <taxon>Vertebrata</taxon>
        <taxon>Euteleostomi</taxon>
        <taxon>Actinopterygii</taxon>
        <taxon>Neopterygii</taxon>
        <taxon>Teleostei</taxon>
        <taxon>Neoteleostei</taxon>
        <taxon>Acanthomorphata</taxon>
        <taxon>Eupercaria</taxon>
        <taxon>Perciformes</taxon>
        <taxon>Cottioidei</taxon>
        <taxon>Cottales</taxon>
        <taxon>Liparidae</taxon>
        <taxon>Liparis</taxon>
    </lineage>
</organism>
<evidence type="ECO:0000313" key="2">
    <source>
        <dbReference type="EMBL" id="TNN39833.1"/>
    </source>
</evidence>
<feature type="compositionally biased region" description="Basic and acidic residues" evidence="1">
    <location>
        <begin position="1"/>
        <end position="15"/>
    </location>
</feature>
<reference evidence="2 3" key="1">
    <citation type="submission" date="2019-03" db="EMBL/GenBank/DDBJ databases">
        <title>First draft genome of Liparis tanakae, snailfish: a comprehensive survey of snailfish specific genes.</title>
        <authorList>
            <person name="Kim W."/>
            <person name="Song I."/>
            <person name="Jeong J.-H."/>
            <person name="Kim D."/>
            <person name="Kim S."/>
            <person name="Ryu S."/>
            <person name="Song J.Y."/>
            <person name="Lee S.K."/>
        </authorList>
    </citation>
    <scope>NUCLEOTIDE SEQUENCE [LARGE SCALE GENOMIC DNA]</scope>
    <source>
        <tissue evidence="2">Muscle</tissue>
    </source>
</reference>
<evidence type="ECO:0000256" key="1">
    <source>
        <dbReference type="SAM" id="MobiDB-lite"/>
    </source>
</evidence>
<keyword evidence="3" id="KW-1185">Reference proteome</keyword>
<evidence type="ECO:0000313" key="3">
    <source>
        <dbReference type="Proteomes" id="UP000314294"/>
    </source>
</evidence>
<proteinExistence type="predicted"/>
<feature type="compositionally biased region" description="Polar residues" evidence="1">
    <location>
        <begin position="16"/>
        <end position="25"/>
    </location>
</feature>
<sequence>MSDGREADRKARKDPSSSGDRNIKPASSANRLHWFAFFSLNWRNLSGLFTFWGSHWYVRVQARTAEKPFTKMSVSENE</sequence>
<protein>
    <submittedName>
        <fullName evidence="2">Uncharacterized protein</fullName>
    </submittedName>
</protein>
<gene>
    <name evidence="2" type="ORF">EYF80_049994</name>
</gene>
<accession>A0A4Z2FGF0</accession>
<dbReference type="EMBL" id="SRLO01001243">
    <property type="protein sequence ID" value="TNN39833.1"/>
    <property type="molecule type" value="Genomic_DNA"/>
</dbReference>
<feature type="region of interest" description="Disordered" evidence="1">
    <location>
        <begin position="1"/>
        <end position="25"/>
    </location>
</feature>
<comment type="caution">
    <text evidence="2">The sequence shown here is derived from an EMBL/GenBank/DDBJ whole genome shotgun (WGS) entry which is preliminary data.</text>
</comment>
<dbReference type="AlphaFoldDB" id="A0A4Z2FGF0"/>
<dbReference type="Proteomes" id="UP000314294">
    <property type="component" value="Unassembled WGS sequence"/>
</dbReference>